<comment type="caution">
    <text evidence="1">The sequence shown here is derived from an EMBL/GenBank/DDBJ whole genome shotgun (WGS) entry which is preliminary data.</text>
</comment>
<organism evidence="1 2">
    <name type="scientific">Microthlaspi erraticum</name>
    <dbReference type="NCBI Taxonomy" id="1685480"/>
    <lineage>
        <taxon>Eukaryota</taxon>
        <taxon>Viridiplantae</taxon>
        <taxon>Streptophyta</taxon>
        <taxon>Embryophyta</taxon>
        <taxon>Tracheophyta</taxon>
        <taxon>Spermatophyta</taxon>
        <taxon>Magnoliopsida</taxon>
        <taxon>eudicotyledons</taxon>
        <taxon>Gunneridae</taxon>
        <taxon>Pentapetalae</taxon>
        <taxon>rosids</taxon>
        <taxon>malvids</taxon>
        <taxon>Brassicales</taxon>
        <taxon>Brassicaceae</taxon>
        <taxon>Coluteocarpeae</taxon>
        <taxon>Microthlaspi</taxon>
    </lineage>
</organism>
<reference evidence="1" key="1">
    <citation type="submission" date="2020-01" db="EMBL/GenBank/DDBJ databases">
        <authorList>
            <person name="Mishra B."/>
        </authorList>
    </citation>
    <scope>NUCLEOTIDE SEQUENCE [LARGE SCALE GENOMIC DNA]</scope>
</reference>
<protein>
    <submittedName>
        <fullName evidence="1">Uncharacterized protein</fullName>
    </submittedName>
</protein>
<dbReference type="AlphaFoldDB" id="A0A6D2HK94"/>
<accession>A0A6D2HK94</accession>
<sequence length="107" mass="12038">MAWQHAWSCFSHPHPLGSNGTFPLVHSPSCWMAERDWFVEDDISSLFLSSWIKWLLSHWLLPSAVECHHVIGLELLRPYSVAECSLLIGSDHSYPLSSGVNIPLVLG</sequence>
<dbReference type="Proteomes" id="UP000467841">
    <property type="component" value="Unassembled WGS sequence"/>
</dbReference>
<evidence type="ECO:0000313" key="1">
    <source>
        <dbReference type="EMBL" id="CAA7016375.1"/>
    </source>
</evidence>
<dbReference type="EMBL" id="CACVBM020000222">
    <property type="protein sequence ID" value="CAA7016375.1"/>
    <property type="molecule type" value="Genomic_DNA"/>
</dbReference>
<evidence type="ECO:0000313" key="2">
    <source>
        <dbReference type="Proteomes" id="UP000467841"/>
    </source>
</evidence>
<keyword evidence="2" id="KW-1185">Reference proteome</keyword>
<proteinExistence type="predicted"/>
<name>A0A6D2HK94_9BRAS</name>
<gene>
    <name evidence="1" type="ORF">MERR_LOCUS3610</name>
</gene>